<feature type="region of interest" description="Disordered" evidence="1">
    <location>
        <begin position="1"/>
        <end position="24"/>
    </location>
</feature>
<reference evidence="2" key="1">
    <citation type="submission" date="2021-04" db="EMBL/GenBank/DDBJ databases">
        <title>Genome based classification of Actinospica acidithermotolerans sp. nov., an actinobacterium isolated from an Indonesian hot spring.</title>
        <authorList>
            <person name="Kusuma A.B."/>
            <person name="Putra K.E."/>
            <person name="Nafisah S."/>
            <person name="Loh J."/>
            <person name="Nouioui I."/>
            <person name="Goodfellow M."/>
        </authorList>
    </citation>
    <scope>NUCLEOTIDE SEQUENCE</scope>
    <source>
        <strain evidence="2">MGRD01-02</strain>
    </source>
</reference>
<dbReference type="AlphaFoldDB" id="A0A941EBY8"/>
<proteinExistence type="predicted"/>
<evidence type="ECO:0000256" key="1">
    <source>
        <dbReference type="SAM" id="MobiDB-lite"/>
    </source>
</evidence>
<dbReference type="Proteomes" id="UP000676325">
    <property type="component" value="Unassembled WGS sequence"/>
</dbReference>
<comment type="caution">
    <text evidence="2">The sequence shown here is derived from an EMBL/GenBank/DDBJ whole genome shotgun (WGS) entry which is preliminary data.</text>
</comment>
<name>A0A941EBY8_9ACTN</name>
<evidence type="ECO:0000313" key="3">
    <source>
        <dbReference type="Proteomes" id="UP000676325"/>
    </source>
</evidence>
<dbReference type="RefSeq" id="WP_212516224.1">
    <property type="nucleotide sequence ID" value="NZ_JAGSOH010000003.1"/>
</dbReference>
<protein>
    <submittedName>
        <fullName evidence="2">Uncharacterized protein</fullName>
    </submittedName>
</protein>
<sequence>MNGEGATARKQAAGVFGQLDPDVRPVQRDPVVAGEAFEPHPLVGAPHAALR</sequence>
<accession>A0A941EBY8</accession>
<organism evidence="2 3">
    <name type="scientific">Actinospica acidithermotolerans</name>
    <dbReference type="NCBI Taxonomy" id="2828514"/>
    <lineage>
        <taxon>Bacteria</taxon>
        <taxon>Bacillati</taxon>
        <taxon>Actinomycetota</taxon>
        <taxon>Actinomycetes</taxon>
        <taxon>Catenulisporales</taxon>
        <taxon>Actinospicaceae</taxon>
        <taxon>Actinospica</taxon>
    </lineage>
</organism>
<dbReference type="EMBL" id="JAGSOH010000003">
    <property type="protein sequence ID" value="MBR7825064.1"/>
    <property type="molecule type" value="Genomic_DNA"/>
</dbReference>
<keyword evidence="3" id="KW-1185">Reference proteome</keyword>
<gene>
    <name evidence="2" type="ORF">KDK95_02010</name>
</gene>
<evidence type="ECO:0000313" key="2">
    <source>
        <dbReference type="EMBL" id="MBR7825064.1"/>
    </source>
</evidence>